<evidence type="ECO:0000256" key="1">
    <source>
        <dbReference type="ARBA" id="ARBA00004123"/>
    </source>
</evidence>
<comment type="subcellular location">
    <subcellularLocation>
        <location evidence="2">Cytoplasm</location>
    </subcellularLocation>
    <subcellularLocation>
        <location evidence="1">Nucleus</location>
    </subcellularLocation>
</comment>
<dbReference type="STRING" id="7168.A0A182N0Y0"/>
<evidence type="ECO:0000256" key="5">
    <source>
        <dbReference type="ARBA" id="ARBA00023242"/>
    </source>
</evidence>
<organism evidence="8 9">
    <name type="scientific">Anopheles dirus</name>
    <dbReference type="NCBI Taxonomy" id="7168"/>
    <lineage>
        <taxon>Eukaryota</taxon>
        <taxon>Metazoa</taxon>
        <taxon>Ecdysozoa</taxon>
        <taxon>Arthropoda</taxon>
        <taxon>Hexapoda</taxon>
        <taxon>Insecta</taxon>
        <taxon>Pterygota</taxon>
        <taxon>Neoptera</taxon>
        <taxon>Endopterygota</taxon>
        <taxon>Diptera</taxon>
        <taxon>Nematocera</taxon>
        <taxon>Culicoidea</taxon>
        <taxon>Culicidae</taxon>
        <taxon>Anophelinae</taxon>
        <taxon>Anopheles</taxon>
    </lineage>
</organism>
<dbReference type="Proteomes" id="UP000075884">
    <property type="component" value="Unassembled WGS sequence"/>
</dbReference>
<protein>
    <recommendedName>
        <fullName evidence="3">NudC domain-containing protein 1</fullName>
    </recommendedName>
</protein>
<dbReference type="VEuPathDB" id="VectorBase:ADIR001288"/>
<dbReference type="InterPro" id="IPR007052">
    <property type="entry name" value="CS_dom"/>
</dbReference>
<proteinExistence type="predicted"/>
<dbReference type="PANTHER" id="PTHR21664">
    <property type="entry name" value="CHRONIC MYELOGENOUS LEUKEMIA TUMOR ANTIGEN 66"/>
    <property type="match status" value="1"/>
</dbReference>
<dbReference type="InterPro" id="IPR008978">
    <property type="entry name" value="HSP20-like_chaperone"/>
</dbReference>
<dbReference type="SUPFAM" id="SSF49764">
    <property type="entry name" value="HSP20-like chaperones"/>
    <property type="match status" value="1"/>
</dbReference>
<evidence type="ECO:0000259" key="7">
    <source>
        <dbReference type="PROSITE" id="PS51203"/>
    </source>
</evidence>
<feature type="domain" description="CS" evidence="7">
    <location>
        <begin position="288"/>
        <end position="372"/>
    </location>
</feature>
<dbReference type="AlphaFoldDB" id="A0A182N0Y0"/>
<dbReference type="GO" id="GO:0005737">
    <property type="term" value="C:cytoplasm"/>
    <property type="evidence" value="ECO:0007669"/>
    <property type="project" value="UniProtKB-SubCell"/>
</dbReference>
<evidence type="ECO:0000313" key="9">
    <source>
        <dbReference type="Proteomes" id="UP000075884"/>
    </source>
</evidence>
<sequence length="577" mass="63527">MTDHPGSRTNIELRPDPKLLNRNHNGYKLSLDPVPTYRTELTPATRPDRVRPSDHRYSHLRLYGMQNHLVADPWTPGQSYYVDRSGMVQRVYCDPSCGKPRPLVAVYKLRLTEPDAAAGRYNCSLAFPSDRLCLVCDGAGTLHVLDTGERAGGREWKAQTVLADGAVAGVLLDARFVVQTGERALHLVTLQLSRCDDEREEAQTRGGQALHWSTLVQEHPGGRWTLAVTRTLEGKGYPLYCALDYHATGLLVASDHPFRFVHDSLQPVVVPEPADASPEAPTAACYPWEEYPFTWTQTEEEVCVTFPARPDVQYRVCDEATVRVYANEVQVVDGTALYAAIDTTGAVWTRDNKGLAVTLPKSVPGSLWPFLFPGGPDESGTPAPPGTDRPSDPAPNLDVPLEDCDLGPDDTYYTLERIGRDHTVTHAVWLGRVAPLFGVRLRPDQPAAVVLRYDVDACVWQLQPAPDACHLRHEGTLHTFGYVQAAKQQQKFLDCAPDLSYGVICESQRSVFLYRGCYGAGGAGLRHRSGTPVAVGQLQYVTLDEAGEILGVCCADRTMMLLTERAIVAVQVSPDEE</sequence>
<name>A0A182N0Y0_9DIPT</name>
<accession>A0A182N0Y0</accession>
<evidence type="ECO:0000256" key="3">
    <source>
        <dbReference type="ARBA" id="ARBA00018915"/>
    </source>
</evidence>
<dbReference type="EnsemblMetazoa" id="ADIR001288-RA">
    <property type="protein sequence ID" value="ADIR001288-PA"/>
    <property type="gene ID" value="ADIR001288"/>
</dbReference>
<keyword evidence="4" id="KW-0963">Cytoplasm</keyword>
<reference evidence="8" key="2">
    <citation type="submission" date="2020-05" db="UniProtKB">
        <authorList>
            <consortium name="EnsemblMetazoa"/>
        </authorList>
    </citation>
    <scope>IDENTIFICATION</scope>
    <source>
        <strain evidence="8">WRAIR2</strain>
    </source>
</reference>
<evidence type="ECO:0000313" key="8">
    <source>
        <dbReference type="EnsemblMetazoa" id="ADIR001288-PA"/>
    </source>
</evidence>
<evidence type="ECO:0000256" key="2">
    <source>
        <dbReference type="ARBA" id="ARBA00004496"/>
    </source>
</evidence>
<dbReference type="Pfam" id="PF04969">
    <property type="entry name" value="CS"/>
    <property type="match status" value="1"/>
</dbReference>
<keyword evidence="9" id="KW-1185">Reference proteome</keyword>
<dbReference type="Gene3D" id="2.60.40.790">
    <property type="match status" value="1"/>
</dbReference>
<dbReference type="GO" id="GO:0005634">
    <property type="term" value="C:nucleus"/>
    <property type="evidence" value="ECO:0007669"/>
    <property type="project" value="UniProtKB-SubCell"/>
</dbReference>
<reference evidence="9" key="1">
    <citation type="submission" date="2013-03" db="EMBL/GenBank/DDBJ databases">
        <title>The Genome Sequence of Anopheles dirus WRAIR2.</title>
        <authorList>
            <consortium name="The Broad Institute Genomics Platform"/>
            <person name="Neafsey D.E."/>
            <person name="Walton C."/>
            <person name="Walker B."/>
            <person name="Young S.K."/>
            <person name="Zeng Q."/>
            <person name="Gargeya S."/>
            <person name="Fitzgerald M."/>
            <person name="Haas B."/>
            <person name="Abouelleil A."/>
            <person name="Allen A.W."/>
            <person name="Alvarado L."/>
            <person name="Arachchi H.M."/>
            <person name="Berlin A.M."/>
            <person name="Chapman S.B."/>
            <person name="Gainer-Dewar J."/>
            <person name="Goldberg J."/>
            <person name="Griggs A."/>
            <person name="Gujja S."/>
            <person name="Hansen M."/>
            <person name="Howarth C."/>
            <person name="Imamovic A."/>
            <person name="Ireland A."/>
            <person name="Larimer J."/>
            <person name="McCowan C."/>
            <person name="Murphy C."/>
            <person name="Pearson M."/>
            <person name="Poon T.W."/>
            <person name="Priest M."/>
            <person name="Roberts A."/>
            <person name="Saif S."/>
            <person name="Shea T."/>
            <person name="Sisk P."/>
            <person name="Sykes S."/>
            <person name="Wortman J."/>
            <person name="Nusbaum C."/>
            <person name="Birren B."/>
        </authorList>
    </citation>
    <scope>NUCLEOTIDE SEQUENCE [LARGE SCALE GENOMIC DNA]</scope>
    <source>
        <strain evidence="9">WRAIR2</strain>
    </source>
</reference>
<dbReference type="InterPro" id="IPR037895">
    <property type="entry name" value="NUDCD1"/>
</dbReference>
<dbReference type="PROSITE" id="PS51203">
    <property type="entry name" value="CS"/>
    <property type="match status" value="1"/>
</dbReference>
<feature type="region of interest" description="Disordered" evidence="6">
    <location>
        <begin position="373"/>
        <end position="398"/>
    </location>
</feature>
<dbReference type="PANTHER" id="PTHR21664:SF1">
    <property type="entry name" value="NUDC DOMAIN-CONTAINING PROTEIN 1"/>
    <property type="match status" value="1"/>
</dbReference>
<keyword evidence="5" id="KW-0539">Nucleus</keyword>
<evidence type="ECO:0000256" key="6">
    <source>
        <dbReference type="SAM" id="MobiDB-lite"/>
    </source>
</evidence>
<evidence type="ECO:0000256" key="4">
    <source>
        <dbReference type="ARBA" id="ARBA00022490"/>
    </source>
</evidence>